<keyword evidence="2" id="KW-1185">Reference proteome</keyword>
<evidence type="ECO:0000313" key="2">
    <source>
        <dbReference type="Proteomes" id="UP000061489"/>
    </source>
</evidence>
<dbReference type="AlphaFoldDB" id="W5YL04"/>
<name>W5YL04_9GAMM</name>
<organism evidence="1 2">
    <name type="scientific">Marinobacter similis</name>
    <dbReference type="NCBI Taxonomy" id="1420916"/>
    <lineage>
        <taxon>Bacteria</taxon>
        <taxon>Pseudomonadati</taxon>
        <taxon>Pseudomonadota</taxon>
        <taxon>Gammaproteobacteria</taxon>
        <taxon>Pseudomonadales</taxon>
        <taxon>Marinobacteraceae</taxon>
        <taxon>Marinobacter</taxon>
    </lineage>
</organism>
<accession>W5YL04</accession>
<dbReference type="KEGG" id="msx:AU14_00045"/>
<reference evidence="1 2" key="1">
    <citation type="journal article" date="2014" name="Genome Announc.">
        <title>Draft Genome Sequences of Marinobacter similis A3d10T and Marinobacter salarius R9SW1T.</title>
        <authorList>
            <person name="Ivanova E.P."/>
            <person name="Ng H.J."/>
            <person name="Webb H.K."/>
            <person name="Feng G."/>
            <person name="Oshima K."/>
            <person name="Hattori M."/>
            <person name="Ohkuma M."/>
            <person name="Sergeev A.F."/>
            <person name="Mikhailov V.V."/>
            <person name="Crawford R.J."/>
            <person name="Sawabe T."/>
        </authorList>
    </citation>
    <scope>NUCLEOTIDE SEQUENCE [LARGE SCALE GENOMIC DNA]</scope>
    <source>
        <strain evidence="1 2">A3d10</strain>
    </source>
</reference>
<protein>
    <submittedName>
        <fullName evidence="1">Uncharacterized protein</fullName>
    </submittedName>
</protein>
<dbReference type="HOGENOM" id="CLU_3382639_0_0_6"/>
<sequence>MPEVLALVWVIPSQSAALMLVFAASVFATPASL</sequence>
<dbReference type="EMBL" id="CP007151">
    <property type="protein sequence ID" value="AHI29882.1"/>
    <property type="molecule type" value="Genomic_DNA"/>
</dbReference>
<gene>
    <name evidence="1" type="ORF">AU14_00045</name>
</gene>
<evidence type="ECO:0000313" key="1">
    <source>
        <dbReference type="EMBL" id="AHI29882.1"/>
    </source>
</evidence>
<dbReference type="Proteomes" id="UP000061489">
    <property type="component" value="Chromosome"/>
</dbReference>
<proteinExistence type="predicted"/>